<dbReference type="AlphaFoldDB" id="A0A762J9D1"/>
<evidence type="ECO:0000313" key="5">
    <source>
        <dbReference type="EMBL" id="HAG5078799.1"/>
    </source>
</evidence>
<dbReference type="EMBL" id="DAAYBD010000016">
    <property type="protein sequence ID" value="HAG3449948.1"/>
    <property type="molecule type" value="Genomic_DNA"/>
</dbReference>
<organism evidence="3">
    <name type="scientific">Salmonella enterica</name>
    <name type="common">Salmonella choleraesuis</name>
    <dbReference type="NCBI Taxonomy" id="28901"/>
    <lineage>
        <taxon>Bacteria</taxon>
        <taxon>Pseudomonadati</taxon>
        <taxon>Pseudomonadota</taxon>
        <taxon>Gammaproteobacteria</taxon>
        <taxon>Enterobacterales</taxon>
        <taxon>Enterobacteriaceae</taxon>
        <taxon>Salmonella</taxon>
    </lineage>
</organism>
<dbReference type="EMBL" id="DAAYCZ010000011">
    <property type="protein sequence ID" value="HAG3674750.1"/>
    <property type="molecule type" value="Genomic_DNA"/>
</dbReference>
<dbReference type="EMBL" id="DAAUOP010000014">
    <property type="protein sequence ID" value="HAF2158304.1"/>
    <property type="molecule type" value="Genomic_DNA"/>
</dbReference>
<sequence length="54" mass="6118">MTSATVVPDSWPWAREYWKPSSPCRDLEKAAALILAEMERHDRATARQGDKNSS</sequence>
<reference evidence="3" key="1">
    <citation type="journal article" date="2018" name="Genome Biol.">
        <title>SKESA: strategic k-mer extension for scrupulous assemblies.</title>
        <authorList>
            <person name="Souvorov A."/>
            <person name="Agarwala R."/>
            <person name="Lipman D.J."/>
        </authorList>
    </citation>
    <scope>NUCLEOTIDE SEQUENCE</scope>
    <source>
        <strain evidence="5">MA.CCC_A5</strain>
        <strain evidence="3">MA.CCC_H4-2</strain>
        <strain evidence="1">MA.CCC_In-Sin1</strain>
        <strain evidence="2">MA.CCC_M3</strain>
        <strain evidence="4">MA.CCC_P6</strain>
    </source>
</reference>
<evidence type="ECO:0000313" key="2">
    <source>
        <dbReference type="EMBL" id="HAG3449948.1"/>
    </source>
</evidence>
<evidence type="ECO:0000313" key="4">
    <source>
        <dbReference type="EMBL" id="HAG4612676.1"/>
    </source>
</evidence>
<comment type="caution">
    <text evidence="3">The sequence shown here is derived from an EMBL/GenBank/DDBJ whole genome shotgun (WGS) entry which is preliminary data.</text>
</comment>
<evidence type="ECO:0000313" key="3">
    <source>
        <dbReference type="EMBL" id="HAG3674750.1"/>
    </source>
</evidence>
<name>A0A762J9D1_SALER</name>
<reference evidence="3" key="2">
    <citation type="submission" date="2020-02" db="EMBL/GenBank/DDBJ databases">
        <authorList>
            <consortium name="NCBI Pathogen Detection Project"/>
        </authorList>
    </citation>
    <scope>NUCLEOTIDE SEQUENCE</scope>
    <source>
        <strain evidence="5">MA.CCC_A5</strain>
        <strain evidence="3">MA.CCC_H4-2</strain>
        <strain evidence="1">MA.CCC_In-Sin1</strain>
        <strain evidence="2">MA.CCC_M3</strain>
        <strain evidence="4">MA.CCC_P6</strain>
    </source>
</reference>
<dbReference type="EMBL" id="DAAYKR010000012">
    <property type="protein sequence ID" value="HAG4612676.1"/>
    <property type="molecule type" value="Genomic_DNA"/>
</dbReference>
<protein>
    <submittedName>
        <fullName evidence="3">Uncharacterized protein</fullName>
    </submittedName>
</protein>
<gene>
    <name evidence="3" type="ORF">G8068_004348</name>
    <name evidence="4" type="ORF">G8549_004276</name>
    <name evidence="5" type="ORF">G8568_004315</name>
    <name evidence="2" type="ORF">G8Z38_004323</name>
    <name evidence="1" type="ORF">G9B72_004516</name>
</gene>
<dbReference type="EMBL" id="DAAYOM010000019">
    <property type="protein sequence ID" value="HAG5078799.1"/>
    <property type="molecule type" value="Genomic_DNA"/>
</dbReference>
<accession>A0A762J9D1</accession>
<proteinExistence type="predicted"/>
<evidence type="ECO:0000313" key="1">
    <source>
        <dbReference type="EMBL" id="HAF2158304.1"/>
    </source>
</evidence>